<dbReference type="AlphaFoldDB" id="A0A081PWK9"/>
<dbReference type="PATRIC" id="fig|28037.95.peg.1643"/>
<dbReference type="Proteomes" id="UP000277819">
    <property type="component" value="Unassembled WGS sequence"/>
</dbReference>
<accession>A0A081PWK9</accession>
<proteinExistence type="predicted"/>
<dbReference type="PANTHER" id="PTHR22916">
    <property type="entry name" value="GLYCOSYLTRANSFERASE"/>
    <property type="match status" value="1"/>
</dbReference>
<dbReference type="InterPro" id="IPR029044">
    <property type="entry name" value="Nucleotide-diphossugar_trans"/>
</dbReference>
<dbReference type="CDD" id="cd00761">
    <property type="entry name" value="Glyco_tranf_GTA_type"/>
    <property type="match status" value="1"/>
</dbReference>
<dbReference type="GO" id="GO:0016757">
    <property type="term" value="F:glycosyltransferase activity"/>
    <property type="evidence" value="ECO:0007669"/>
    <property type="project" value="UniProtKB-KW"/>
</dbReference>
<reference evidence="5 7" key="2">
    <citation type="submission" date="2018-11" db="EMBL/GenBank/DDBJ databases">
        <title>Species Designations Belie Phenotypic and Genotypic Heterogeneity in Oral Streptococci.</title>
        <authorList>
            <person name="Velsko I."/>
        </authorList>
    </citation>
    <scope>NUCLEOTIDE SEQUENCE [LARGE SCALE GENOMIC DNA]</scope>
    <source>
        <strain evidence="5 7">BCC17</strain>
    </source>
</reference>
<keyword evidence="1 5" id="KW-0328">Glycosyltransferase</keyword>
<evidence type="ECO:0000256" key="2">
    <source>
        <dbReference type="ARBA" id="ARBA00022679"/>
    </source>
</evidence>
<keyword evidence="2 4" id="KW-0808">Transferase</keyword>
<evidence type="ECO:0000256" key="1">
    <source>
        <dbReference type="ARBA" id="ARBA00022676"/>
    </source>
</evidence>
<evidence type="ECO:0000313" key="5">
    <source>
        <dbReference type="EMBL" id="RSJ99812.1"/>
    </source>
</evidence>
<gene>
    <name evidence="5" type="primary">epsJ_2</name>
    <name evidence="5" type="ORF">D8787_09815</name>
    <name evidence="4" type="ORF">SK629_1712</name>
</gene>
<dbReference type="Pfam" id="PF00535">
    <property type="entry name" value="Glycos_transf_2"/>
    <property type="match status" value="1"/>
</dbReference>
<comment type="caution">
    <text evidence="4">The sequence shown here is derived from an EMBL/GenBank/DDBJ whole genome shotgun (WGS) entry which is preliminary data.</text>
</comment>
<dbReference type="OrthoDB" id="396512at2"/>
<dbReference type="PANTHER" id="PTHR22916:SF51">
    <property type="entry name" value="GLYCOSYLTRANSFERASE EPSH-RELATED"/>
    <property type="match status" value="1"/>
</dbReference>
<name>A0A081PWK9_STRMT</name>
<evidence type="ECO:0000313" key="6">
    <source>
        <dbReference type="Proteomes" id="UP000028090"/>
    </source>
</evidence>
<evidence type="ECO:0000313" key="7">
    <source>
        <dbReference type="Proteomes" id="UP000277819"/>
    </source>
</evidence>
<dbReference type="RefSeq" id="WP_050492365.1">
    <property type="nucleotide sequence ID" value="NZ_JPFU01000013.1"/>
</dbReference>
<feature type="domain" description="Glycosyltransferase 2-like" evidence="3">
    <location>
        <begin position="8"/>
        <end position="146"/>
    </location>
</feature>
<organism evidence="4 6">
    <name type="scientific">Streptococcus mitis</name>
    <dbReference type="NCBI Taxonomy" id="28037"/>
    <lineage>
        <taxon>Bacteria</taxon>
        <taxon>Bacillati</taxon>
        <taxon>Bacillota</taxon>
        <taxon>Bacilli</taxon>
        <taxon>Lactobacillales</taxon>
        <taxon>Streptococcaceae</taxon>
        <taxon>Streptococcus</taxon>
        <taxon>Streptococcus mitis group</taxon>
    </lineage>
</organism>
<dbReference type="SUPFAM" id="SSF53448">
    <property type="entry name" value="Nucleotide-diphospho-sugar transferases"/>
    <property type="match status" value="1"/>
</dbReference>
<dbReference type="EMBL" id="JPFU01000013">
    <property type="protein sequence ID" value="KEQ35082.1"/>
    <property type="molecule type" value="Genomic_DNA"/>
</dbReference>
<dbReference type="EC" id="2.4.-.-" evidence="5"/>
<sequence>MKKYPLISVIVPVYNVEQYLRQCIDSILNQTYPEIEVLLINDGSTDASDDICREYVERDNRIRYFVKENGGLSDARNYALDRATGEYVTFVDSDDFLMEQALEKLYATSLLGESDLVVGFFCYFEEPYFQFFTQHDIPKLPITFIGNIDAVQQLDDMVDVNFLRFSTAWGKLYKRSLFEGIRYPYGKYAEDQFTTWKLYLKAEKIAVSNQTVYVYRYNPNGLSKSFNLSHMDYIDALEERIRETKDIDGINIVKTYRMYDYVLKRRLSELEFYGYEEEREKLKHKIDHLDLENIINQLELEKQDE</sequence>
<reference evidence="4 6" key="1">
    <citation type="submission" date="2014-05" db="EMBL/GenBank/DDBJ databases">
        <authorList>
            <person name="Daugherty S.C."/>
            <person name="Tallon L.J."/>
            <person name="Sadzewicz L."/>
            <person name="Kilian M."/>
            <person name="Tettelin H."/>
        </authorList>
    </citation>
    <scope>NUCLEOTIDE SEQUENCE [LARGE SCALE GENOMIC DNA]</scope>
    <source>
        <strain evidence="4 6">SK629</strain>
    </source>
</reference>
<evidence type="ECO:0000259" key="3">
    <source>
        <dbReference type="Pfam" id="PF00535"/>
    </source>
</evidence>
<dbReference type="Gene3D" id="3.90.550.10">
    <property type="entry name" value="Spore Coat Polysaccharide Biosynthesis Protein SpsA, Chain A"/>
    <property type="match status" value="1"/>
</dbReference>
<evidence type="ECO:0000313" key="4">
    <source>
        <dbReference type="EMBL" id="KEQ35082.1"/>
    </source>
</evidence>
<protein>
    <submittedName>
        <fullName evidence="4">Glycosyl transferase 2 family protein</fullName>
    </submittedName>
    <submittedName>
        <fullName evidence="5">Putative glycosyltransferase EpsJ</fullName>
        <ecNumber evidence="5">2.4.-.-</ecNumber>
    </submittedName>
</protein>
<dbReference type="InterPro" id="IPR001173">
    <property type="entry name" value="Glyco_trans_2-like"/>
</dbReference>
<dbReference type="EMBL" id="RJPX01000055">
    <property type="protein sequence ID" value="RSJ99812.1"/>
    <property type="molecule type" value="Genomic_DNA"/>
</dbReference>
<dbReference type="Proteomes" id="UP000028090">
    <property type="component" value="Unassembled WGS sequence"/>
</dbReference>